<accession>A0ABN8I7R3</accession>
<reference evidence="2" key="1">
    <citation type="submission" date="2022-03" db="EMBL/GenBank/DDBJ databases">
        <authorList>
            <person name="Martin H S."/>
        </authorList>
    </citation>
    <scope>NUCLEOTIDE SEQUENCE</scope>
</reference>
<protein>
    <submittedName>
        <fullName evidence="2">Uncharacterized protein</fullName>
    </submittedName>
</protein>
<evidence type="ECO:0000256" key="1">
    <source>
        <dbReference type="SAM" id="SignalP"/>
    </source>
</evidence>
<dbReference type="EMBL" id="OW152830">
    <property type="protein sequence ID" value="CAH2048454.1"/>
    <property type="molecule type" value="Genomic_DNA"/>
</dbReference>
<evidence type="ECO:0000313" key="2">
    <source>
        <dbReference type="EMBL" id="CAH2048454.1"/>
    </source>
</evidence>
<feature type="chain" id="PRO_5047436487" evidence="1">
    <location>
        <begin position="23"/>
        <end position="137"/>
    </location>
</feature>
<proteinExistence type="predicted"/>
<keyword evidence="1" id="KW-0732">Signal</keyword>
<evidence type="ECO:0000313" key="3">
    <source>
        <dbReference type="Proteomes" id="UP000837857"/>
    </source>
</evidence>
<sequence length="137" mass="15498">MAVVNFSVCLVLMLHQFSGAYSDESSSEYADLGFMDLGGNGRTDGPRKCRPIDDVTRDIDRFGDVTGPIYRLSAPSDNAVSGDLAPRCPVKPQTRLSSLRRVTYLRCWKTERFYYVVDYEKIFGRHVTMNAVNDCQR</sequence>
<feature type="signal peptide" evidence="1">
    <location>
        <begin position="1"/>
        <end position="22"/>
    </location>
</feature>
<organism evidence="2 3">
    <name type="scientific">Iphiclides podalirius</name>
    <name type="common">scarce swallowtail</name>
    <dbReference type="NCBI Taxonomy" id="110791"/>
    <lineage>
        <taxon>Eukaryota</taxon>
        <taxon>Metazoa</taxon>
        <taxon>Ecdysozoa</taxon>
        <taxon>Arthropoda</taxon>
        <taxon>Hexapoda</taxon>
        <taxon>Insecta</taxon>
        <taxon>Pterygota</taxon>
        <taxon>Neoptera</taxon>
        <taxon>Endopterygota</taxon>
        <taxon>Lepidoptera</taxon>
        <taxon>Glossata</taxon>
        <taxon>Ditrysia</taxon>
        <taxon>Papilionoidea</taxon>
        <taxon>Papilionidae</taxon>
        <taxon>Papilioninae</taxon>
        <taxon>Iphiclides</taxon>
    </lineage>
</organism>
<feature type="non-terminal residue" evidence="2">
    <location>
        <position position="1"/>
    </location>
</feature>
<name>A0ABN8I7R3_9NEOP</name>
<keyword evidence="3" id="KW-1185">Reference proteome</keyword>
<dbReference type="Proteomes" id="UP000837857">
    <property type="component" value="Chromosome 18"/>
</dbReference>
<gene>
    <name evidence="2" type="ORF">IPOD504_LOCUS6080</name>
</gene>